<feature type="region of interest" description="Disordered" evidence="1">
    <location>
        <begin position="221"/>
        <end position="386"/>
    </location>
</feature>
<dbReference type="Proteomes" id="UP000305196">
    <property type="component" value="Unassembled WGS sequence"/>
</dbReference>
<proteinExistence type="predicted"/>
<dbReference type="Pfam" id="PF05795">
    <property type="entry name" value="Plasmodium_Vir"/>
    <property type="match status" value="1"/>
</dbReference>
<dbReference type="VEuPathDB" id="PlasmoDB:PVX_032190"/>
<feature type="compositionally biased region" description="Basic and acidic residues" evidence="1">
    <location>
        <begin position="366"/>
        <end position="386"/>
    </location>
</feature>
<accession>A0A1G4E5C3</accession>
<evidence type="ECO:0000256" key="1">
    <source>
        <dbReference type="SAM" id="MobiDB-lite"/>
    </source>
</evidence>
<dbReference type="EMBL" id="FLYI01000222">
    <property type="protein sequence ID" value="SCA81971.1"/>
    <property type="molecule type" value="Genomic_DNA"/>
</dbReference>
<evidence type="ECO:0000313" key="3">
    <source>
        <dbReference type="Proteomes" id="UP000305196"/>
    </source>
</evidence>
<dbReference type="AlphaFoldDB" id="A0A1G4E5C3"/>
<feature type="compositionally biased region" description="Polar residues" evidence="1">
    <location>
        <begin position="324"/>
        <end position="334"/>
    </location>
</feature>
<dbReference type="VEuPathDB" id="PlasmoDB:PVP01_0500400"/>
<gene>
    <name evidence="2" type="ORF">PVC01_000053300</name>
</gene>
<sequence>MASNRSNPQYFTYQNYSAIKKSFVYETTEEDVISANDFIKDTGNTPEKELILRKTFCELKKLVRRGDTFYRHGLDSCCNYINYWLNKTVRESDYRVNEQNFKMFDEFMKLDPIIKGSSINCISKLSYMNTDTFKKTNKLYDLYDYFTKLKESKVPTTLCHSISDLTEKYESVFKECNGKDNNLCDKLTNLKSVIVKDELVVNDVCTKTAFDSFILKIDPPREEQKAVTAPAHRRISGGARPPKHVSVPSQKAHGRHPGEKPTPPSVSGYSPQELGRSSRETPAPTAVAVSSSPAQGLETQARVENEQTLSVSPGLIQLPLARTLTPQPSGQSGPLESPDDTSEPTGPKGPYEIPELASELGQGQLQEHRPRFPSERQEWPEETPERDAHYFSGDERHIFPEEGDPSADSKLSTFDTGTIMGTIKDVVSNVLEAVEPVPILGVSGGMGALYLLLKYTPIGSLFGRNRRNNQNIPNFFDPEYAEQFSGYYPQYYNEGFPNYRMNIAYHPSSEELD</sequence>
<protein>
    <submittedName>
        <fullName evidence="2">VIR protein</fullName>
    </submittedName>
</protein>
<reference evidence="2 3" key="1">
    <citation type="submission" date="2016-07" db="EMBL/GenBank/DDBJ databases">
        <authorList>
            <consortium name="Pathogen Informatics"/>
        </authorList>
    </citation>
    <scope>NUCLEOTIDE SEQUENCE [LARGE SCALE GENOMIC DNA]</scope>
</reference>
<organism evidence="2 3">
    <name type="scientific">Plasmodium vivax</name>
    <name type="common">malaria parasite P. vivax</name>
    <dbReference type="NCBI Taxonomy" id="5855"/>
    <lineage>
        <taxon>Eukaryota</taxon>
        <taxon>Sar</taxon>
        <taxon>Alveolata</taxon>
        <taxon>Apicomplexa</taxon>
        <taxon>Aconoidasida</taxon>
        <taxon>Haemosporida</taxon>
        <taxon>Plasmodiidae</taxon>
        <taxon>Plasmodium</taxon>
        <taxon>Plasmodium (Plasmodium)</taxon>
    </lineage>
</organism>
<feature type="compositionally biased region" description="Low complexity" evidence="1">
    <location>
        <begin position="281"/>
        <end position="294"/>
    </location>
</feature>
<dbReference type="VEuPathDB" id="PlasmoDB:PVPAM_070006100"/>
<evidence type="ECO:0000313" key="2">
    <source>
        <dbReference type="EMBL" id="SCA81971.1"/>
    </source>
</evidence>
<name>A0A1G4E5C3_PLAVI</name>
<dbReference type="VEuPathDB" id="PlasmoDB:PVW1_080047400"/>
<dbReference type="InterPro" id="IPR008780">
    <property type="entry name" value="Plasmodium_Vir"/>
</dbReference>